<dbReference type="CDD" id="cd04196">
    <property type="entry name" value="GT_2_like_d"/>
    <property type="match status" value="1"/>
</dbReference>
<dbReference type="SUPFAM" id="SSF53448">
    <property type="entry name" value="Nucleotide-diphospho-sugar transferases"/>
    <property type="match status" value="1"/>
</dbReference>
<feature type="domain" description="Glycosyltransferase 2-like" evidence="4">
    <location>
        <begin position="9"/>
        <end position="120"/>
    </location>
</feature>
<proteinExistence type="inferred from homology"/>
<keyword evidence="2 5" id="KW-0328">Glycosyltransferase</keyword>
<dbReference type="PANTHER" id="PTHR43685:SF5">
    <property type="entry name" value="GLYCOSYLTRANSFERASE EPSE-RELATED"/>
    <property type="match status" value="1"/>
</dbReference>
<dbReference type="EC" id="2.4.1.-" evidence="5"/>
<dbReference type="AlphaFoldDB" id="A0A3B0T5X2"/>
<dbReference type="InterPro" id="IPR029044">
    <property type="entry name" value="Nucleotide-diphossugar_trans"/>
</dbReference>
<gene>
    <name evidence="5" type="ORF">MNBD_ALPHA07-1331</name>
</gene>
<evidence type="ECO:0000313" key="5">
    <source>
        <dbReference type="EMBL" id="VAW02336.1"/>
    </source>
</evidence>
<evidence type="ECO:0000256" key="2">
    <source>
        <dbReference type="ARBA" id="ARBA00022676"/>
    </source>
</evidence>
<evidence type="ECO:0000256" key="3">
    <source>
        <dbReference type="ARBA" id="ARBA00022679"/>
    </source>
</evidence>
<dbReference type="InterPro" id="IPR001173">
    <property type="entry name" value="Glyco_trans_2-like"/>
</dbReference>
<name>A0A3B0T5X2_9ZZZZ</name>
<reference evidence="5" key="1">
    <citation type="submission" date="2018-06" db="EMBL/GenBank/DDBJ databases">
        <authorList>
            <person name="Zhirakovskaya E."/>
        </authorList>
    </citation>
    <scope>NUCLEOTIDE SEQUENCE</scope>
</reference>
<organism evidence="5">
    <name type="scientific">hydrothermal vent metagenome</name>
    <dbReference type="NCBI Taxonomy" id="652676"/>
    <lineage>
        <taxon>unclassified sequences</taxon>
        <taxon>metagenomes</taxon>
        <taxon>ecological metagenomes</taxon>
    </lineage>
</organism>
<dbReference type="EMBL" id="UOEG01000240">
    <property type="protein sequence ID" value="VAW02336.1"/>
    <property type="molecule type" value="Genomic_DNA"/>
</dbReference>
<dbReference type="InterPro" id="IPR050834">
    <property type="entry name" value="Glycosyltransf_2"/>
</dbReference>
<dbReference type="PANTHER" id="PTHR43685">
    <property type="entry name" value="GLYCOSYLTRANSFERASE"/>
    <property type="match status" value="1"/>
</dbReference>
<keyword evidence="3 5" id="KW-0808">Transferase</keyword>
<dbReference type="GO" id="GO:0016757">
    <property type="term" value="F:glycosyltransferase activity"/>
    <property type="evidence" value="ECO:0007669"/>
    <property type="project" value="UniProtKB-KW"/>
</dbReference>
<evidence type="ECO:0000259" key="4">
    <source>
        <dbReference type="Pfam" id="PF00535"/>
    </source>
</evidence>
<dbReference type="Gene3D" id="3.90.550.10">
    <property type="entry name" value="Spore Coat Polysaccharide Biosynthesis Protein SpsA, Chain A"/>
    <property type="match status" value="1"/>
</dbReference>
<protein>
    <submittedName>
        <fullName evidence="5">Alpha-L-Rha alpha-1,3-L-rhamnosyltransferase</fullName>
        <ecNumber evidence="5">2.4.1.-</ecNumber>
    </submittedName>
</protein>
<evidence type="ECO:0000256" key="1">
    <source>
        <dbReference type="ARBA" id="ARBA00006739"/>
    </source>
</evidence>
<dbReference type="Pfam" id="PF00535">
    <property type="entry name" value="Glycos_transf_2"/>
    <property type="match status" value="1"/>
</dbReference>
<comment type="similarity">
    <text evidence="1">Belongs to the glycosyltransferase 2 family.</text>
</comment>
<sequence>MTDRAPHITIALCTHNGAAHLREQLDSYLAQSHENWRLWVSDDGSTDDTRAILKDFATRHGGPREIRIIDGPNQGATANYISLLCHPEFPAGAVALSDQDDVWLEDKLTRAVQGLAQSDAPLLYGAQSVLTDAALRPIGASKPGPCPPGFGNALVQNIVSGHSAALNPSALALVRRAGVPEHVPFHDWWLYQLITGAGGRVIIDPAQVLLYRQHRDNTVGARHGLRAHMRRMHQVGAQQFKTWTSANTMALKACEALLTPQARATLESFTQPRRGPARALQLRALGVHRQHPLATAGLYLAAMLGRV</sequence>
<accession>A0A3B0T5X2</accession>